<proteinExistence type="inferred from homology"/>
<evidence type="ECO:0000259" key="5">
    <source>
        <dbReference type="Pfam" id="PF17384"/>
    </source>
</evidence>
<dbReference type="InterPro" id="IPR036847">
    <property type="entry name" value="RimP_C_sf"/>
</dbReference>
<feature type="compositionally biased region" description="Acidic residues" evidence="3">
    <location>
        <begin position="164"/>
        <end position="177"/>
    </location>
</feature>
<dbReference type="InterPro" id="IPR003728">
    <property type="entry name" value="Ribosome_maturation_RimP"/>
</dbReference>
<dbReference type="HAMAP" id="MF_01077">
    <property type="entry name" value="RimP"/>
    <property type="match status" value="1"/>
</dbReference>
<name>A0A6J7CL28_9ZZZZ</name>
<dbReference type="InterPro" id="IPR028998">
    <property type="entry name" value="RimP_C"/>
</dbReference>
<protein>
    <submittedName>
        <fullName evidence="6">Unannotated protein</fullName>
    </submittedName>
</protein>
<dbReference type="PANTHER" id="PTHR33867">
    <property type="entry name" value="RIBOSOME MATURATION FACTOR RIMP"/>
    <property type="match status" value="1"/>
</dbReference>
<feature type="domain" description="Ribosome maturation factor RimP C-terminal" evidence="5">
    <location>
        <begin position="87"/>
        <end position="153"/>
    </location>
</feature>
<sequence>MTASEDRVRAVVEPIVSELGYDLEALSVMAAGRRRMVKVVIDSDSGVDLDDVAAMSSQISRTLDDSDSMGEIAYVLEVTSPGVDRPLTHPRHWRRALSRLVKVDTASADGTDDESITGRVVSSDEDTVTLDVDGQERIMAYSAIAKAVVQVEFNRPSAPLTDFDTSDEFDDVEEQEQ</sequence>
<reference evidence="6" key="1">
    <citation type="submission" date="2020-05" db="EMBL/GenBank/DDBJ databases">
        <authorList>
            <person name="Chiriac C."/>
            <person name="Salcher M."/>
            <person name="Ghai R."/>
            <person name="Kavagutti S V."/>
        </authorList>
    </citation>
    <scope>NUCLEOTIDE SEQUENCE</scope>
</reference>
<dbReference type="AlphaFoldDB" id="A0A6J7CL28"/>
<keyword evidence="1" id="KW-0963">Cytoplasm</keyword>
<evidence type="ECO:0000256" key="1">
    <source>
        <dbReference type="ARBA" id="ARBA00022490"/>
    </source>
</evidence>
<dbReference type="InterPro" id="IPR028989">
    <property type="entry name" value="RimP_N"/>
</dbReference>
<dbReference type="EMBL" id="CAFBLM010000003">
    <property type="protein sequence ID" value="CAB4859182.1"/>
    <property type="molecule type" value="Genomic_DNA"/>
</dbReference>
<dbReference type="SUPFAM" id="SSF75420">
    <property type="entry name" value="YhbC-like, N-terminal domain"/>
    <property type="match status" value="1"/>
</dbReference>
<dbReference type="Gene3D" id="3.30.300.70">
    <property type="entry name" value="RimP-like superfamily, N-terminal"/>
    <property type="match status" value="1"/>
</dbReference>
<dbReference type="NCBIfam" id="NF000930">
    <property type="entry name" value="PRK00092.2-2"/>
    <property type="match status" value="1"/>
</dbReference>
<dbReference type="Pfam" id="PF17384">
    <property type="entry name" value="DUF150_C"/>
    <property type="match status" value="1"/>
</dbReference>
<evidence type="ECO:0000256" key="2">
    <source>
        <dbReference type="ARBA" id="ARBA00022517"/>
    </source>
</evidence>
<dbReference type="GO" id="GO:0006412">
    <property type="term" value="P:translation"/>
    <property type="evidence" value="ECO:0007669"/>
    <property type="project" value="TreeGrafter"/>
</dbReference>
<evidence type="ECO:0000313" key="6">
    <source>
        <dbReference type="EMBL" id="CAB4859182.1"/>
    </source>
</evidence>
<dbReference type="InterPro" id="IPR035956">
    <property type="entry name" value="RimP_N_sf"/>
</dbReference>
<feature type="domain" description="Ribosome maturation factor RimP N-terminal" evidence="4">
    <location>
        <begin position="12"/>
        <end position="84"/>
    </location>
</feature>
<dbReference type="GO" id="GO:0005829">
    <property type="term" value="C:cytosol"/>
    <property type="evidence" value="ECO:0007669"/>
    <property type="project" value="TreeGrafter"/>
</dbReference>
<accession>A0A6J7CL28</accession>
<dbReference type="CDD" id="cd01734">
    <property type="entry name" value="YlxS_C"/>
    <property type="match status" value="1"/>
</dbReference>
<dbReference type="SUPFAM" id="SSF74942">
    <property type="entry name" value="YhbC-like, C-terminal domain"/>
    <property type="match status" value="1"/>
</dbReference>
<feature type="region of interest" description="Disordered" evidence="3">
    <location>
        <begin position="156"/>
        <end position="177"/>
    </location>
</feature>
<dbReference type="Pfam" id="PF02576">
    <property type="entry name" value="RimP_N"/>
    <property type="match status" value="1"/>
</dbReference>
<evidence type="ECO:0000256" key="3">
    <source>
        <dbReference type="SAM" id="MobiDB-lite"/>
    </source>
</evidence>
<dbReference type="PANTHER" id="PTHR33867:SF1">
    <property type="entry name" value="RIBOSOME MATURATION FACTOR RIMP"/>
    <property type="match status" value="1"/>
</dbReference>
<dbReference type="GO" id="GO:0000028">
    <property type="term" value="P:ribosomal small subunit assembly"/>
    <property type="evidence" value="ECO:0007669"/>
    <property type="project" value="TreeGrafter"/>
</dbReference>
<evidence type="ECO:0000259" key="4">
    <source>
        <dbReference type="Pfam" id="PF02576"/>
    </source>
</evidence>
<organism evidence="6">
    <name type="scientific">freshwater metagenome</name>
    <dbReference type="NCBI Taxonomy" id="449393"/>
    <lineage>
        <taxon>unclassified sequences</taxon>
        <taxon>metagenomes</taxon>
        <taxon>ecological metagenomes</taxon>
    </lineage>
</organism>
<keyword evidence="2" id="KW-0690">Ribosome biogenesis</keyword>
<gene>
    <name evidence="6" type="ORF">UFOPK3401_00150</name>
</gene>